<dbReference type="OMA" id="TRTENLW"/>
<evidence type="ECO:0000256" key="2">
    <source>
        <dbReference type="ARBA" id="ARBA00011738"/>
    </source>
</evidence>
<dbReference type="Pfam" id="PF01419">
    <property type="entry name" value="Jacalin"/>
    <property type="match status" value="1"/>
</dbReference>
<dbReference type="PANTHER" id="PTHR46506">
    <property type="entry name" value="OS05G0143600 PROTEIN"/>
    <property type="match status" value="1"/>
</dbReference>
<dbReference type="InterPro" id="IPR001229">
    <property type="entry name" value="Jacalin-like_lectin_dom"/>
</dbReference>
<dbReference type="InterPro" id="IPR044859">
    <property type="entry name" value="Allene_oxi_cyc_Dirigent"/>
</dbReference>
<evidence type="ECO:0000256" key="3">
    <source>
        <dbReference type="ARBA" id="ARBA00022525"/>
    </source>
</evidence>
<dbReference type="GO" id="GO:0048046">
    <property type="term" value="C:apoplast"/>
    <property type="evidence" value="ECO:0007669"/>
    <property type="project" value="UniProtKB-SubCell"/>
</dbReference>
<comment type="subunit">
    <text evidence="2 5">Homodimer.</text>
</comment>
<comment type="subcellular location">
    <subcellularLocation>
        <location evidence="5">Secreted</location>
        <location evidence="5">Extracellular space</location>
        <location evidence="5">Apoplast</location>
    </subcellularLocation>
</comment>
<dbReference type="InterPro" id="IPR036404">
    <property type="entry name" value="Jacalin-like_lectin_dom_sf"/>
</dbReference>
<keyword evidence="3 5" id="KW-0964">Secreted</keyword>
<protein>
    <recommendedName>
        <fullName evidence="5">Dirigent protein</fullName>
    </recommendedName>
</protein>
<name>M8AWZ3_TRIUA</name>
<evidence type="ECO:0000256" key="4">
    <source>
        <dbReference type="ARBA" id="ARBA00022734"/>
    </source>
</evidence>
<reference evidence="6" key="1">
    <citation type="journal article" date="2013" name="Nature">
        <title>Draft genome of the wheat A-genome progenitor Triticum urartu.</title>
        <authorList>
            <person name="Ling H.Q."/>
            <person name="Zhao S."/>
            <person name="Liu D."/>
            <person name="Wang J."/>
            <person name="Sun H."/>
            <person name="Zhang C."/>
            <person name="Fan H."/>
            <person name="Li D."/>
            <person name="Dong L."/>
            <person name="Tao Y."/>
            <person name="Gao C."/>
            <person name="Wu H."/>
            <person name="Li Y."/>
            <person name="Cui Y."/>
            <person name="Guo X."/>
            <person name="Zheng S."/>
            <person name="Wang B."/>
            <person name="Yu K."/>
            <person name="Liang Q."/>
            <person name="Yang W."/>
            <person name="Lou X."/>
            <person name="Chen J."/>
            <person name="Feng M."/>
            <person name="Jian J."/>
            <person name="Zhang X."/>
            <person name="Luo G."/>
            <person name="Jiang Y."/>
            <person name="Liu J."/>
            <person name="Wang Z."/>
            <person name="Sha Y."/>
            <person name="Zhang B."/>
            <person name="Wu H."/>
            <person name="Tang D."/>
            <person name="Shen Q."/>
            <person name="Xue P."/>
            <person name="Zou S."/>
            <person name="Wang X."/>
            <person name="Liu X."/>
            <person name="Wang F."/>
            <person name="Yang Y."/>
            <person name="An X."/>
            <person name="Dong Z."/>
            <person name="Zhang K."/>
            <person name="Zhang X."/>
            <person name="Luo M.C."/>
            <person name="Dvorak J."/>
            <person name="Tong Y."/>
            <person name="Wang J."/>
            <person name="Yang H."/>
            <person name="Li Z."/>
            <person name="Wang D."/>
            <person name="Zhang A."/>
            <person name="Wang J."/>
        </authorList>
    </citation>
    <scope>NUCLEOTIDE SEQUENCE</scope>
</reference>
<dbReference type="Gene3D" id="2.100.10.30">
    <property type="entry name" value="Jacalin-like lectin domain"/>
    <property type="match status" value="1"/>
</dbReference>
<dbReference type="SMART" id="SM00915">
    <property type="entry name" value="Jacalin"/>
    <property type="match status" value="1"/>
</dbReference>
<keyword evidence="5" id="KW-0052">Apoplast</keyword>
<comment type="similarity">
    <text evidence="1 5">Belongs to the plant dirigent protein family.</text>
</comment>
<dbReference type="OrthoDB" id="583353at2759"/>
<dbReference type="SUPFAM" id="SSF51101">
    <property type="entry name" value="Mannose-binding lectins"/>
    <property type="match status" value="1"/>
</dbReference>
<organism evidence="6">
    <name type="scientific">Triticum urartu</name>
    <name type="common">Red wild einkorn</name>
    <name type="synonym">Crithodium urartu</name>
    <dbReference type="NCBI Taxonomy" id="4572"/>
    <lineage>
        <taxon>Eukaryota</taxon>
        <taxon>Viridiplantae</taxon>
        <taxon>Streptophyta</taxon>
        <taxon>Embryophyta</taxon>
        <taxon>Tracheophyta</taxon>
        <taxon>Spermatophyta</taxon>
        <taxon>Magnoliopsida</taxon>
        <taxon>Liliopsida</taxon>
        <taxon>Poales</taxon>
        <taxon>Poaceae</taxon>
        <taxon>BOP clade</taxon>
        <taxon>Pooideae</taxon>
        <taxon>Triticodae</taxon>
        <taxon>Triticeae</taxon>
        <taxon>Triticinae</taxon>
        <taxon>Triticum</taxon>
    </lineage>
</organism>
<dbReference type="AlphaFoldDB" id="M8AWZ3"/>
<dbReference type="CDD" id="cd09612">
    <property type="entry name" value="Jacalin"/>
    <property type="match status" value="1"/>
</dbReference>
<gene>
    <name evidence="6" type="ORF">TRIUR3_06346</name>
</gene>
<accession>M8AWZ3</accession>
<dbReference type="eggNOG" id="ENOG502S4MA">
    <property type="taxonomic scope" value="Eukaryota"/>
</dbReference>
<evidence type="ECO:0000256" key="1">
    <source>
        <dbReference type="ARBA" id="ARBA00010746"/>
    </source>
</evidence>
<dbReference type="Pfam" id="PF03018">
    <property type="entry name" value="Dirigent"/>
    <property type="match status" value="1"/>
</dbReference>
<dbReference type="GO" id="GO:0030246">
    <property type="term" value="F:carbohydrate binding"/>
    <property type="evidence" value="ECO:0007669"/>
    <property type="project" value="UniProtKB-KW"/>
</dbReference>
<dbReference type="InterPro" id="IPR004265">
    <property type="entry name" value="Dirigent"/>
</dbReference>
<sequence length="314" mass="34172">MANTPDLLITPFGGDNLETAELRMQNLYLHHLYGGASPNQEDIITRDDAGKHGFGSTVVHNWTIYDADTAERTLVARAQGLHILAGTWHHSFTVVFEAGRLKGSTLEVMGASVEEHSPWAIVGGTGDLSMARGVIKRRLHRKIDGGLILQLTIHAFCAPESFPAFDTSSVLWGGIKYGSVVKNIVKPWRLESVTIKAEGIVDSIQFSYIDQDGVRRTETRLGEGGGDGSTNTINLAPKEYVKELSGSYTMWADFSQIVLTSLKLVTNFNTYGPFGKGAGTPFKADIPENSIVVGFHGRAARFVNAIGVYTMKTN</sequence>
<keyword evidence="4" id="KW-0430">Lectin</keyword>
<dbReference type="InterPro" id="IPR033734">
    <property type="entry name" value="Jacalin-like_lectin_dom_plant"/>
</dbReference>
<dbReference type="Gene3D" id="2.40.480.10">
    <property type="entry name" value="Allene oxide cyclase-like"/>
    <property type="match status" value="1"/>
</dbReference>
<evidence type="ECO:0000313" key="6">
    <source>
        <dbReference type="EMBL" id="EMS65594.1"/>
    </source>
</evidence>
<dbReference type="GO" id="GO:0009699">
    <property type="term" value="P:phenylpropanoid biosynthetic process"/>
    <property type="evidence" value="ECO:0007669"/>
    <property type="project" value="UniProtKB-ARBA"/>
</dbReference>
<dbReference type="EMBL" id="KD042137">
    <property type="protein sequence ID" value="EMS65594.1"/>
    <property type="molecule type" value="Genomic_DNA"/>
</dbReference>
<comment type="function">
    <text evidence="5">Dirigent proteins impart stereoselectivity on the phenoxy radical-coupling reaction, yielding optically active lignans from two molecules of coniferyl alcohol in the biosynthesis of lignans, flavonolignans, and alkaloids and thus plays a central role in plant secondary metabolism.</text>
</comment>
<dbReference type="PROSITE" id="PS51752">
    <property type="entry name" value="JACALIN_LECTIN"/>
    <property type="match status" value="1"/>
</dbReference>
<proteinExistence type="inferred from homology"/>
<dbReference type="STRING" id="4572.M8AWZ3"/>
<evidence type="ECO:0000256" key="5">
    <source>
        <dbReference type="RuleBase" id="RU363099"/>
    </source>
</evidence>